<dbReference type="Proteomes" id="UP000712281">
    <property type="component" value="Unassembled WGS sequence"/>
</dbReference>
<reference evidence="2" key="1">
    <citation type="submission" date="2019-12" db="EMBL/GenBank/DDBJ databases">
        <title>Genome sequencing and annotation of Brassica cretica.</title>
        <authorList>
            <person name="Studholme D.J."/>
            <person name="Sarris P.F."/>
        </authorList>
    </citation>
    <scope>NUCLEOTIDE SEQUENCE</scope>
    <source>
        <strain evidence="2">PFS-001/15</strain>
        <tissue evidence="2">Leaf</tissue>
    </source>
</reference>
<dbReference type="PANTHER" id="PTHR36733:SF3">
    <property type="entry name" value="BNAC01G20690D PROTEIN"/>
    <property type="match status" value="1"/>
</dbReference>
<comment type="caution">
    <text evidence="2">The sequence shown here is derived from an EMBL/GenBank/DDBJ whole genome shotgun (WGS) entry which is preliminary data.</text>
</comment>
<sequence>MCRGVTGMRHIPNSSNDTEIKHSDFLVNLVAQPSGLIPGLGWFLLPPSLKKPFHFYKAPIPAAPTTSSNGTPSSFAPNFGYEASGPRSREDQVPPVPQP</sequence>
<dbReference type="InterPro" id="IPR034565">
    <property type="entry name" value="Put_cell_wall"/>
</dbReference>
<feature type="region of interest" description="Disordered" evidence="1">
    <location>
        <begin position="61"/>
        <end position="99"/>
    </location>
</feature>
<proteinExistence type="predicted"/>
<protein>
    <submittedName>
        <fullName evidence="2">Uncharacterized protein</fullName>
    </submittedName>
</protein>
<evidence type="ECO:0000313" key="3">
    <source>
        <dbReference type="Proteomes" id="UP000712281"/>
    </source>
</evidence>
<feature type="compositionally biased region" description="Polar residues" evidence="1">
    <location>
        <begin position="64"/>
        <end position="76"/>
    </location>
</feature>
<accession>A0A3N6R2A3</accession>
<dbReference type="AlphaFoldDB" id="A0A3N6R2A3"/>
<organism evidence="2 3">
    <name type="scientific">Brassica cretica</name>
    <name type="common">Mustard</name>
    <dbReference type="NCBI Taxonomy" id="69181"/>
    <lineage>
        <taxon>Eukaryota</taxon>
        <taxon>Viridiplantae</taxon>
        <taxon>Streptophyta</taxon>
        <taxon>Embryophyta</taxon>
        <taxon>Tracheophyta</taxon>
        <taxon>Spermatophyta</taxon>
        <taxon>Magnoliopsida</taxon>
        <taxon>eudicotyledons</taxon>
        <taxon>Gunneridae</taxon>
        <taxon>Pentapetalae</taxon>
        <taxon>rosids</taxon>
        <taxon>malvids</taxon>
        <taxon>Brassicales</taxon>
        <taxon>Brassicaceae</taxon>
        <taxon>Brassiceae</taxon>
        <taxon>Brassica</taxon>
    </lineage>
</organism>
<gene>
    <name evidence="2" type="ORF">F2Q68_00030375</name>
</gene>
<dbReference type="PANTHER" id="PTHR36733">
    <property type="entry name" value="CELL WALL PROTEIN-RELATED"/>
    <property type="match status" value="1"/>
</dbReference>
<dbReference type="EMBL" id="QGKW02002005">
    <property type="protein sequence ID" value="KAF2543591.1"/>
    <property type="molecule type" value="Genomic_DNA"/>
</dbReference>
<name>A0A3N6R2A3_BRACR</name>
<evidence type="ECO:0000256" key="1">
    <source>
        <dbReference type="SAM" id="MobiDB-lite"/>
    </source>
</evidence>
<evidence type="ECO:0000313" key="2">
    <source>
        <dbReference type="EMBL" id="KAF2543591.1"/>
    </source>
</evidence>